<dbReference type="Proteomes" id="UP001177670">
    <property type="component" value="Unassembled WGS sequence"/>
</dbReference>
<sequence>MSTRVCAWWEDTLPESGEERSISAALDISQPSLLPSPPTCFPIFSLPQAYSPAHYPTMSPSATYKVAREQRKAHKHHRHCRGHGGIGVPSLASPSPAATPRTHAPRCRSLRFRYPFDTLPADQLVSKSREPPRQLLAILPPFCSATRAFFTSPDKISSELRNRTCQTTPIPASNVQATQQQPISIPSTAATLVPRDLDNTALASGCH</sequence>
<dbReference type="AlphaFoldDB" id="A0AA40GFZ4"/>
<proteinExistence type="predicted"/>
<dbReference type="EMBL" id="JAHYIQ010000001">
    <property type="protein sequence ID" value="KAK1137024.1"/>
    <property type="molecule type" value="Genomic_DNA"/>
</dbReference>
<accession>A0AA40GFZ4</accession>
<organism evidence="2 3">
    <name type="scientific">Melipona bicolor</name>
    <dbReference type="NCBI Taxonomy" id="60889"/>
    <lineage>
        <taxon>Eukaryota</taxon>
        <taxon>Metazoa</taxon>
        <taxon>Ecdysozoa</taxon>
        <taxon>Arthropoda</taxon>
        <taxon>Hexapoda</taxon>
        <taxon>Insecta</taxon>
        <taxon>Pterygota</taxon>
        <taxon>Neoptera</taxon>
        <taxon>Endopterygota</taxon>
        <taxon>Hymenoptera</taxon>
        <taxon>Apocrita</taxon>
        <taxon>Aculeata</taxon>
        <taxon>Apoidea</taxon>
        <taxon>Anthophila</taxon>
        <taxon>Apidae</taxon>
        <taxon>Melipona</taxon>
    </lineage>
</organism>
<evidence type="ECO:0000256" key="1">
    <source>
        <dbReference type="SAM" id="MobiDB-lite"/>
    </source>
</evidence>
<keyword evidence="3" id="KW-1185">Reference proteome</keyword>
<comment type="caution">
    <text evidence="2">The sequence shown here is derived from an EMBL/GenBank/DDBJ whole genome shotgun (WGS) entry which is preliminary data.</text>
</comment>
<evidence type="ECO:0000313" key="3">
    <source>
        <dbReference type="Proteomes" id="UP001177670"/>
    </source>
</evidence>
<gene>
    <name evidence="2" type="ORF">K0M31_001552</name>
</gene>
<feature type="region of interest" description="Disordered" evidence="1">
    <location>
        <begin position="78"/>
        <end position="104"/>
    </location>
</feature>
<name>A0AA40GFZ4_9HYME</name>
<protein>
    <submittedName>
        <fullName evidence="2">Uncharacterized protein</fullName>
    </submittedName>
</protein>
<feature type="compositionally biased region" description="Low complexity" evidence="1">
    <location>
        <begin position="92"/>
        <end position="102"/>
    </location>
</feature>
<reference evidence="2" key="1">
    <citation type="submission" date="2021-10" db="EMBL/GenBank/DDBJ databases">
        <title>Melipona bicolor Genome sequencing and assembly.</title>
        <authorList>
            <person name="Araujo N.S."/>
            <person name="Arias M.C."/>
        </authorList>
    </citation>
    <scope>NUCLEOTIDE SEQUENCE</scope>
    <source>
        <strain evidence="2">USP_2M_L1-L4_2017</strain>
        <tissue evidence="2">Whole body</tissue>
    </source>
</reference>
<evidence type="ECO:0000313" key="2">
    <source>
        <dbReference type="EMBL" id="KAK1137024.1"/>
    </source>
</evidence>